<name>A0ABR2Z0B7_9CHLO</name>
<comment type="caution">
    <text evidence="1">The sequence shown here is derived from an EMBL/GenBank/DDBJ whole genome shotgun (WGS) entry which is preliminary data.</text>
</comment>
<keyword evidence="2" id="KW-1185">Reference proteome</keyword>
<accession>A0ABR2Z0B7</accession>
<organism evidence="1 2">
    <name type="scientific">Coccomyxa subellipsoidea</name>
    <dbReference type="NCBI Taxonomy" id="248742"/>
    <lineage>
        <taxon>Eukaryota</taxon>
        <taxon>Viridiplantae</taxon>
        <taxon>Chlorophyta</taxon>
        <taxon>core chlorophytes</taxon>
        <taxon>Trebouxiophyceae</taxon>
        <taxon>Trebouxiophyceae incertae sedis</taxon>
        <taxon>Coccomyxaceae</taxon>
        <taxon>Coccomyxa</taxon>
    </lineage>
</organism>
<reference evidence="1 2" key="1">
    <citation type="journal article" date="2024" name="Nat. Commun.">
        <title>Phylogenomics reveals the evolutionary origins of lichenization in chlorophyte algae.</title>
        <authorList>
            <person name="Puginier C."/>
            <person name="Libourel C."/>
            <person name="Otte J."/>
            <person name="Skaloud P."/>
            <person name="Haon M."/>
            <person name="Grisel S."/>
            <person name="Petersen M."/>
            <person name="Berrin J.G."/>
            <person name="Delaux P.M."/>
            <person name="Dal Grande F."/>
            <person name="Keller J."/>
        </authorList>
    </citation>
    <scope>NUCLEOTIDE SEQUENCE [LARGE SCALE GENOMIC DNA]</scope>
    <source>
        <strain evidence="1 2">SAG 216-7</strain>
    </source>
</reference>
<evidence type="ECO:0000313" key="2">
    <source>
        <dbReference type="Proteomes" id="UP001491310"/>
    </source>
</evidence>
<evidence type="ECO:0000313" key="1">
    <source>
        <dbReference type="EMBL" id="KAK9917664.1"/>
    </source>
</evidence>
<proteinExistence type="predicted"/>
<evidence type="ECO:0008006" key="3">
    <source>
        <dbReference type="Google" id="ProtNLM"/>
    </source>
</evidence>
<gene>
    <name evidence="1" type="ORF">WJX75_006986</name>
</gene>
<protein>
    <recommendedName>
        <fullName evidence="3">Knr4/Smi1-like domain-containing protein</fullName>
    </recommendedName>
</protein>
<dbReference type="EMBL" id="JALJOT010000002">
    <property type="protein sequence ID" value="KAK9917664.1"/>
    <property type="molecule type" value="Genomic_DNA"/>
</dbReference>
<dbReference type="Proteomes" id="UP001491310">
    <property type="component" value="Unassembled WGS sequence"/>
</dbReference>
<sequence length="121" mass="13992">MRERSLIRQLLVKYIPFLDLSSSRSFQYGLEASEIGQIEEDNDIRLPWQEMLVGYAEAKKLQKPTTHEVAPEEGDACFPLTTERAGKQYCYDREGAIYLKYGWNCIRVADNLAGFLQLLLR</sequence>